<keyword evidence="2" id="KW-0521">NADP</keyword>
<evidence type="ECO:0000256" key="3">
    <source>
        <dbReference type="ARBA" id="ARBA00023002"/>
    </source>
</evidence>
<dbReference type="OMA" id="VRMKAMD"/>
<dbReference type="STRING" id="602072.A0A1R3R7Z6"/>
<dbReference type="AlphaFoldDB" id="A0A1R3R7Z6"/>
<name>A0A1R3R7Z6_ASPC5</name>
<organism evidence="5 6">
    <name type="scientific">Aspergillus carbonarius (strain ITEM 5010)</name>
    <dbReference type="NCBI Taxonomy" id="602072"/>
    <lineage>
        <taxon>Eukaryota</taxon>
        <taxon>Fungi</taxon>
        <taxon>Dikarya</taxon>
        <taxon>Ascomycota</taxon>
        <taxon>Pezizomycotina</taxon>
        <taxon>Eurotiomycetes</taxon>
        <taxon>Eurotiomycetidae</taxon>
        <taxon>Eurotiales</taxon>
        <taxon>Aspergillaceae</taxon>
        <taxon>Aspergillus</taxon>
        <taxon>Aspergillus subgen. Circumdati</taxon>
    </lineage>
</organism>
<dbReference type="PANTHER" id="PTHR42748:SF30">
    <property type="entry name" value="NMRA-LIKE DOMAIN-CONTAINING PROTEIN"/>
    <property type="match status" value="1"/>
</dbReference>
<evidence type="ECO:0000259" key="4">
    <source>
        <dbReference type="Pfam" id="PF05368"/>
    </source>
</evidence>
<evidence type="ECO:0000313" key="6">
    <source>
        <dbReference type="Proteomes" id="UP000188318"/>
    </source>
</evidence>
<dbReference type="Proteomes" id="UP000188318">
    <property type="component" value="Unassembled WGS sequence"/>
</dbReference>
<dbReference type="InterPro" id="IPR008030">
    <property type="entry name" value="NmrA-like"/>
</dbReference>
<dbReference type="Pfam" id="PF05368">
    <property type="entry name" value="NmrA"/>
    <property type="match status" value="1"/>
</dbReference>
<reference evidence="6" key="1">
    <citation type="journal article" date="2017" name="Genome Biol.">
        <title>Comparative genomics reveals high biological diversity and specific adaptations in the industrially and medically important fungal genus Aspergillus.</title>
        <authorList>
            <person name="de Vries R.P."/>
            <person name="Riley R."/>
            <person name="Wiebenga A."/>
            <person name="Aguilar-Osorio G."/>
            <person name="Amillis S."/>
            <person name="Uchima C.A."/>
            <person name="Anderluh G."/>
            <person name="Asadollahi M."/>
            <person name="Askin M."/>
            <person name="Barry K."/>
            <person name="Battaglia E."/>
            <person name="Bayram O."/>
            <person name="Benocci T."/>
            <person name="Braus-Stromeyer S.A."/>
            <person name="Caldana C."/>
            <person name="Canovas D."/>
            <person name="Cerqueira G.C."/>
            <person name="Chen F."/>
            <person name="Chen W."/>
            <person name="Choi C."/>
            <person name="Clum A."/>
            <person name="Dos Santos R.A."/>
            <person name="Damasio A.R."/>
            <person name="Diallinas G."/>
            <person name="Emri T."/>
            <person name="Fekete E."/>
            <person name="Flipphi M."/>
            <person name="Freyberg S."/>
            <person name="Gallo A."/>
            <person name="Gournas C."/>
            <person name="Habgood R."/>
            <person name="Hainaut M."/>
            <person name="Harispe M.L."/>
            <person name="Henrissat B."/>
            <person name="Hilden K.S."/>
            <person name="Hope R."/>
            <person name="Hossain A."/>
            <person name="Karabika E."/>
            <person name="Karaffa L."/>
            <person name="Karanyi Z."/>
            <person name="Krasevec N."/>
            <person name="Kuo A."/>
            <person name="Kusch H."/>
            <person name="LaButti K."/>
            <person name="Lagendijk E.L."/>
            <person name="Lapidus A."/>
            <person name="Levasseur A."/>
            <person name="Lindquist E."/>
            <person name="Lipzen A."/>
            <person name="Logrieco A.F."/>
            <person name="MacCabe A."/>
            <person name="Maekelae M.R."/>
            <person name="Malavazi I."/>
            <person name="Melin P."/>
            <person name="Meyer V."/>
            <person name="Mielnichuk N."/>
            <person name="Miskei M."/>
            <person name="Molnar A.P."/>
            <person name="Mule G."/>
            <person name="Ngan C.Y."/>
            <person name="Orejas M."/>
            <person name="Orosz E."/>
            <person name="Ouedraogo J.P."/>
            <person name="Overkamp K.M."/>
            <person name="Park H.-S."/>
            <person name="Perrone G."/>
            <person name="Piumi F."/>
            <person name="Punt P.J."/>
            <person name="Ram A.F."/>
            <person name="Ramon A."/>
            <person name="Rauscher S."/>
            <person name="Record E."/>
            <person name="Riano-Pachon D.M."/>
            <person name="Robert V."/>
            <person name="Roehrig J."/>
            <person name="Ruller R."/>
            <person name="Salamov A."/>
            <person name="Salih N.S."/>
            <person name="Samson R.A."/>
            <person name="Sandor E."/>
            <person name="Sanguinetti M."/>
            <person name="Schuetze T."/>
            <person name="Sepcic K."/>
            <person name="Shelest E."/>
            <person name="Sherlock G."/>
            <person name="Sophianopoulou V."/>
            <person name="Squina F.M."/>
            <person name="Sun H."/>
            <person name="Susca A."/>
            <person name="Todd R.B."/>
            <person name="Tsang A."/>
            <person name="Unkles S.E."/>
            <person name="van de Wiele N."/>
            <person name="van Rossen-Uffink D."/>
            <person name="Oliveira J.V."/>
            <person name="Vesth T.C."/>
            <person name="Visser J."/>
            <person name="Yu J.-H."/>
            <person name="Zhou M."/>
            <person name="Andersen M.R."/>
            <person name="Archer D.B."/>
            <person name="Baker S.E."/>
            <person name="Benoit I."/>
            <person name="Brakhage A.A."/>
            <person name="Braus G.H."/>
            <person name="Fischer R."/>
            <person name="Frisvad J.C."/>
            <person name="Goldman G.H."/>
            <person name="Houbraken J."/>
            <person name="Oakley B."/>
            <person name="Pocsi I."/>
            <person name="Scazzocchio C."/>
            <person name="Seiboth B."/>
            <person name="vanKuyk P.A."/>
            <person name="Wortman J."/>
            <person name="Dyer P.S."/>
            <person name="Grigoriev I.V."/>
        </authorList>
    </citation>
    <scope>NUCLEOTIDE SEQUENCE [LARGE SCALE GENOMIC DNA]</scope>
    <source>
        <strain evidence="6">ITEM 5010</strain>
    </source>
</reference>
<dbReference type="CDD" id="cd05251">
    <property type="entry name" value="NmrA_like_SDR_a"/>
    <property type="match status" value="1"/>
</dbReference>
<dbReference type="PANTHER" id="PTHR42748">
    <property type="entry name" value="NITROGEN METABOLITE REPRESSION PROTEIN NMRA FAMILY MEMBER"/>
    <property type="match status" value="1"/>
</dbReference>
<keyword evidence="3" id="KW-0560">Oxidoreductase</keyword>
<proteinExistence type="inferred from homology"/>
<dbReference type="OrthoDB" id="300709at2759"/>
<dbReference type="GO" id="GO:0005634">
    <property type="term" value="C:nucleus"/>
    <property type="evidence" value="ECO:0007669"/>
    <property type="project" value="TreeGrafter"/>
</dbReference>
<comment type="similarity">
    <text evidence="1">Belongs to the NmrA-type oxidoreductase family.</text>
</comment>
<dbReference type="SUPFAM" id="SSF51735">
    <property type="entry name" value="NAD(P)-binding Rossmann-fold domains"/>
    <property type="match status" value="1"/>
</dbReference>
<dbReference type="Gene3D" id="3.40.50.720">
    <property type="entry name" value="NAD(P)-binding Rossmann-like Domain"/>
    <property type="match status" value="1"/>
</dbReference>
<sequence length="332" mass="36480">MTITTKLITVFGATGRQGSSVVRSLLQNPDFRVRAITRTPESTKAQELASLGAEIVKADGFNREELLLAFAGSWGAFVNTNSEDPELLSTNLTDEDLGRTIISSAAAAGIQHLVYSSGIPVFELTNGALSIPGLDLKSKVEQYANTQPFQTITPIIAAWFMENWLEPSYADLFGGFPLVPDSDGYLTYKTPLWGGKEDFPWISMTDDFGDLVHGVFLNPGRWNRRVVQGVSEVVSSGGLVEVFVKVTGKKARYVPLTNPGDMKTQGEFWREQERDVFVFAQTRDGEYFCNGPTEVETARGLKRAAFRAKGGRGGEELITVREFVEREFGGEA</sequence>
<dbReference type="InterPro" id="IPR036291">
    <property type="entry name" value="NAD(P)-bd_dom_sf"/>
</dbReference>
<dbReference type="VEuPathDB" id="FungiDB:ASPCADRAFT_178837"/>
<evidence type="ECO:0000256" key="2">
    <source>
        <dbReference type="ARBA" id="ARBA00022857"/>
    </source>
</evidence>
<dbReference type="EMBL" id="KV907516">
    <property type="protein sequence ID" value="OOF90612.1"/>
    <property type="molecule type" value="Genomic_DNA"/>
</dbReference>
<evidence type="ECO:0000256" key="1">
    <source>
        <dbReference type="ARBA" id="ARBA00006328"/>
    </source>
</evidence>
<evidence type="ECO:0000313" key="5">
    <source>
        <dbReference type="EMBL" id="OOF90612.1"/>
    </source>
</evidence>
<dbReference type="GO" id="GO:0016491">
    <property type="term" value="F:oxidoreductase activity"/>
    <property type="evidence" value="ECO:0007669"/>
    <property type="project" value="UniProtKB-KW"/>
</dbReference>
<keyword evidence="6" id="KW-1185">Reference proteome</keyword>
<protein>
    <recommendedName>
        <fullName evidence="4">NmrA-like domain-containing protein</fullName>
    </recommendedName>
</protein>
<accession>A0A1R3R7Z6</accession>
<feature type="domain" description="NmrA-like" evidence="4">
    <location>
        <begin position="5"/>
        <end position="257"/>
    </location>
</feature>
<gene>
    <name evidence="5" type="ORF">ASPCADRAFT_178837</name>
</gene>
<dbReference type="Gene3D" id="3.90.25.10">
    <property type="entry name" value="UDP-galactose 4-epimerase, domain 1"/>
    <property type="match status" value="1"/>
</dbReference>
<dbReference type="InterPro" id="IPR051164">
    <property type="entry name" value="NmrA-like_oxidored"/>
</dbReference>